<evidence type="ECO:0000256" key="3">
    <source>
        <dbReference type="ARBA" id="ARBA00023125"/>
    </source>
</evidence>
<dbReference type="CDD" id="cd17574">
    <property type="entry name" value="REC_OmpR"/>
    <property type="match status" value="1"/>
</dbReference>
<dbReference type="GO" id="GO:0043565">
    <property type="term" value="F:sequence-specific DNA binding"/>
    <property type="evidence" value="ECO:0007669"/>
    <property type="project" value="InterPro"/>
</dbReference>
<comment type="caution">
    <text evidence="8">The sequence shown here is derived from an EMBL/GenBank/DDBJ whole genome shotgun (WGS) entry which is preliminary data.</text>
</comment>
<proteinExistence type="predicted"/>
<dbReference type="InterPro" id="IPR018062">
    <property type="entry name" value="HTH_AraC-typ_CS"/>
</dbReference>
<evidence type="ECO:0000256" key="4">
    <source>
        <dbReference type="ARBA" id="ARBA00023163"/>
    </source>
</evidence>
<feature type="non-terminal residue" evidence="8">
    <location>
        <position position="1"/>
    </location>
</feature>
<evidence type="ECO:0000256" key="5">
    <source>
        <dbReference type="PROSITE-ProRule" id="PRU00169"/>
    </source>
</evidence>
<dbReference type="AlphaFoldDB" id="A0A2W7NB45"/>
<evidence type="ECO:0000256" key="1">
    <source>
        <dbReference type="ARBA" id="ARBA00022553"/>
    </source>
</evidence>
<dbReference type="Proteomes" id="UP000249239">
    <property type="component" value="Unassembled WGS sequence"/>
</dbReference>
<dbReference type="InterPro" id="IPR009057">
    <property type="entry name" value="Homeodomain-like_sf"/>
</dbReference>
<dbReference type="SUPFAM" id="SSF46689">
    <property type="entry name" value="Homeodomain-like"/>
    <property type="match status" value="1"/>
</dbReference>
<protein>
    <submittedName>
        <fullName evidence="8">Helix-turn-helix protein</fullName>
    </submittedName>
</protein>
<accession>A0A2W7NB45</accession>
<dbReference type="SUPFAM" id="SSF52172">
    <property type="entry name" value="CheY-like"/>
    <property type="match status" value="1"/>
</dbReference>
<keyword evidence="1 5" id="KW-0597">Phosphoprotein</keyword>
<gene>
    <name evidence="8" type="ORF">LX69_01525</name>
</gene>
<sequence length="276" mass="31387">VSKSEALIEPSFELTDQTRIEEVEAEPEMKILIVEDNDDLLLFMQSALSHDFKVYTAVNGVEAWDQIGRYMPDLVVSDIMMPEMDGFELCEKIKSTYETSHIPVVLLTALSEKTEQLRGLGLGADDYLTKPFDITLLIGRIKTIILNRQLVRDRALKVLKGDTVEPIMANELNDKFMKRMLEVIKENLSNTQFTKEEFATAMNVSSSLLYKKVKTLTNLPPSEFIKMVRLDSALEMLKTRQYTVTEVSEMCGFATVGYFSTVFKKHYGKSPTDVIE</sequence>
<feature type="domain" description="Response regulatory" evidence="7">
    <location>
        <begin position="30"/>
        <end position="145"/>
    </location>
</feature>
<dbReference type="Pfam" id="PF00072">
    <property type="entry name" value="Response_reg"/>
    <property type="match status" value="1"/>
</dbReference>
<dbReference type="PROSITE" id="PS00041">
    <property type="entry name" value="HTH_ARAC_FAMILY_1"/>
    <property type="match status" value="1"/>
</dbReference>
<dbReference type="GO" id="GO:0000155">
    <property type="term" value="F:phosphorelay sensor kinase activity"/>
    <property type="evidence" value="ECO:0007669"/>
    <property type="project" value="TreeGrafter"/>
</dbReference>
<dbReference type="RefSeq" id="WP_146260670.1">
    <property type="nucleotide sequence ID" value="NZ_QKZK01000010.1"/>
</dbReference>
<dbReference type="Gene3D" id="1.10.10.60">
    <property type="entry name" value="Homeodomain-like"/>
    <property type="match status" value="1"/>
</dbReference>
<dbReference type="PROSITE" id="PS01124">
    <property type="entry name" value="HTH_ARAC_FAMILY_2"/>
    <property type="match status" value="1"/>
</dbReference>
<dbReference type="PROSITE" id="PS50110">
    <property type="entry name" value="RESPONSE_REGULATORY"/>
    <property type="match status" value="1"/>
</dbReference>
<dbReference type="OrthoDB" id="9809670at2"/>
<dbReference type="InterPro" id="IPR011006">
    <property type="entry name" value="CheY-like_superfamily"/>
</dbReference>
<dbReference type="GO" id="GO:0003700">
    <property type="term" value="F:DNA-binding transcription factor activity"/>
    <property type="evidence" value="ECO:0007669"/>
    <property type="project" value="InterPro"/>
</dbReference>
<evidence type="ECO:0000313" key="9">
    <source>
        <dbReference type="Proteomes" id="UP000249239"/>
    </source>
</evidence>
<organism evidence="8 9">
    <name type="scientific">Breznakibacter xylanolyticus</name>
    <dbReference type="NCBI Taxonomy" id="990"/>
    <lineage>
        <taxon>Bacteria</taxon>
        <taxon>Pseudomonadati</taxon>
        <taxon>Bacteroidota</taxon>
        <taxon>Bacteroidia</taxon>
        <taxon>Marinilabiliales</taxon>
        <taxon>Marinilabiliaceae</taxon>
        <taxon>Breznakibacter</taxon>
    </lineage>
</organism>
<feature type="domain" description="HTH araC/xylS-type" evidence="6">
    <location>
        <begin position="178"/>
        <end position="276"/>
    </location>
</feature>
<keyword evidence="4" id="KW-0804">Transcription</keyword>
<evidence type="ECO:0000259" key="7">
    <source>
        <dbReference type="PROSITE" id="PS50110"/>
    </source>
</evidence>
<dbReference type="InterPro" id="IPR020449">
    <property type="entry name" value="Tscrpt_reg_AraC-type_HTH"/>
</dbReference>
<name>A0A2W7NB45_9BACT</name>
<dbReference type="Gene3D" id="3.40.50.2300">
    <property type="match status" value="1"/>
</dbReference>
<keyword evidence="9" id="KW-1185">Reference proteome</keyword>
<dbReference type="PRINTS" id="PR00032">
    <property type="entry name" value="HTHARAC"/>
</dbReference>
<dbReference type="SMART" id="SM00342">
    <property type="entry name" value="HTH_ARAC"/>
    <property type="match status" value="1"/>
</dbReference>
<evidence type="ECO:0000256" key="2">
    <source>
        <dbReference type="ARBA" id="ARBA00023015"/>
    </source>
</evidence>
<dbReference type="InterPro" id="IPR001789">
    <property type="entry name" value="Sig_transdc_resp-reg_receiver"/>
</dbReference>
<dbReference type="SMART" id="SM00448">
    <property type="entry name" value="REC"/>
    <property type="match status" value="1"/>
</dbReference>
<keyword evidence="2" id="KW-0805">Transcription regulation</keyword>
<dbReference type="InterPro" id="IPR018060">
    <property type="entry name" value="HTH_AraC"/>
</dbReference>
<evidence type="ECO:0000259" key="6">
    <source>
        <dbReference type="PROSITE" id="PS01124"/>
    </source>
</evidence>
<feature type="modified residue" description="4-aspartylphosphate" evidence="5">
    <location>
        <position position="78"/>
    </location>
</feature>
<keyword evidence="3" id="KW-0238">DNA-binding</keyword>
<reference evidence="8 9" key="1">
    <citation type="submission" date="2018-06" db="EMBL/GenBank/DDBJ databases">
        <title>Genomic Encyclopedia of Archaeal and Bacterial Type Strains, Phase II (KMG-II): from individual species to whole genera.</title>
        <authorList>
            <person name="Goeker M."/>
        </authorList>
    </citation>
    <scope>NUCLEOTIDE SEQUENCE [LARGE SCALE GENOMIC DNA]</scope>
    <source>
        <strain evidence="8 9">DSM 6779</strain>
    </source>
</reference>
<dbReference type="PANTHER" id="PTHR43547">
    <property type="entry name" value="TWO-COMPONENT HISTIDINE KINASE"/>
    <property type="match status" value="1"/>
</dbReference>
<dbReference type="EMBL" id="QKZK01000010">
    <property type="protein sequence ID" value="PZX17210.1"/>
    <property type="molecule type" value="Genomic_DNA"/>
</dbReference>
<dbReference type="PANTHER" id="PTHR43547:SF2">
    <property type="entry name" value="HYBRID SIGNAL TRANSDUCTION HISTIDINE KINASE C"/>
    <property type="match status" value="1"/>
</dbReference>
<dbReference type="Pfam" id="PF12833">
    <property type="entry name" value="HTH_18"/>
    <property type="match status" value="1"/>
</dbReference>
<evidence type="ECO:0000313" key="8">
    <source>
        <dbReference type="EMBL" id="PZX17210.1"/>
    </source>
</evidence>